<dbReference type="Proteomes" id="UP000646827">
    <property type="component" value="Unassembled WGS sequence"/>
</dbReference>
<dbReference type="AlphaFoldDB" id="A0A8H7SAE4"/>
<accession>A0A8H7SAE4</accession>
<comment type="caution">
    <text evidence="2">The sequence shown here is derived from an EMBL/GenBank/DDBJ whole genome shotgun (WGS) entry which is preliminary data.</text>
</comment>
<dbReference type="EMBL" id="JAEPRB010000041">
    <property type="protein sequence ID" value="KAG2224536.1"/>
    <property type="molecule type" value="Genomic_DNA"/>
</dbReference>
<dbReference type="OrthoDB" id="5579731at2759"/>
<protein>
    <recommendedName>
        <fullName evidence="1">BOD1/SHG1 domain-containing protein</fullName>
    </recommendedName>
</protein>
<proteinExistence type="predicted"/>
<keyword evidence="3" id="KW-1185">Reference proteome</keyword>
<sequence length="120" mass="13938">MTPDEIVLQLKRKGTFDQLRKHLLSEFQNQHEGQTFLENVNNFMEEKTSKDPSLLEKERSTFHSLMMNELEKTGMFQSVHKQVLETLLQQNYYQVQVDEQLKLVLDSTGATTSSASKNDD</sequence>
<organism evidence="2 3">
    <name type="scientific">Circinella minor</name>
    <dbReference type="NCBI Taxonomy" id="1195481"/>
    <lineage>
        <taxon>Eukaryota</taxon>
        <taxon>Fungi</taxon>
        <taxon>Fungi incertae sedis</taxon>
        <taxon>Mucoromycota</taxon>
        <taxon>Mucoromycotina</taxon>
        <taxon>Mucoromycetes</taxon>
        <taxon>Mucorales</taxon>
        <taxon>Lichtheimiaceae</taxon>
        <taxon>Circinella</taxon>
    </lineage>
</organism>
<reference evidence="2 3" key="1">
    <citation type="submission" date="2020-12" db="EMBL/GenBank/DDBJ databases">
        <title>Metabolic potential, ecology and presence of endohyphal bacteria is reflected in genomic diversity of Mucoromycotina.</title>
        <authorList>
            <person name="Muszewska A."/>
            <person name="Okrasinska A."/>
            <person name="Steczkiewicz K."/>
            <person name="Drgas O."/>
            <person name="Orlowska M."/>
            <person name="Perlinska-Lenart U."/>
            <person name="Aleksandrzak-Piekarczyk T."/>
            <person name="Szatraj K."/>
            <person name="Zielenkiewicz U."/>
            <person name="Pilsyk S."/>
            <person name="Malc E."/>
            <person name="Mieczkowski P."/>
            <person name="Kruszewska J.S."/>
            <person name="Biernat P."/>
            <person name="Pawlowska J."/>
        </authorList>
    </citation>
    <scope>NUCLEOTIDE SEQUENCE [LARGE SCALE GENOMIC DNA]</scope>
    <source>
        <strain evidence="2 3">CBS 142.35</strain>
    </source>
</reference>
<gene>
    <name evidence="2" type="ORF">INT45_004381</name>
</gene>
<dbReference type="InterPro" id="IPR055264">
    <property type="entry name" value="BOD1/SHG1_dom"/>
</dbReference>
<dbReference type="Pfam" id="PF05205">
    <property type="entry name" value="COMPASS-Shg1"/>
    <property type="match status" value="1"/>
</dbReference>
<feature type="domain" description="BOD1/SHG1" evidence="1">
    <location>
        <begin position="6"/>
        <end position="92"/>
    </location>
</feature>
<name>A0A8H7SAE4_9FUNG</name>
<evidence type="ECO:0000313" key="2">
    <source>
        <dbReference type="EMBL" id="KAG2224536.1"/>
    </source>
</evidence>
<evidence type="ECO:0000313" key="3">
    <source>
        <dbReference type="Proteomes" id="UP000646827"/>
    </source>
</evidence>
<evidence type="ECO:0000259" key="1">
    <source>
        <dbReference type="Pfam" id="PF05205"/>
    </source>
</evidence>